<dbReference type="Gene3D" id="3.40.50.10140">
    <property type="entry name" value="Toll/interleukin-1 receptor homology (TIR) domain"/>
    <property type="match status" value="1"/>
</dbReference>
<dbReference type="GO" id="GO:0061809">
    <property type="term" value="F:NAD+ nucleosidase activity, cyclic ADP-ribose generating"/>
    <property type="evidence" value="ECO:0007669"/>
    <property type="project" value="UniProtKB-EC"/>
</dbReference>
<dbReference type="GO" id="GO:0007165">
    <property type="term" value="P:signal transduction"/>
    <property type="evidence" value="ECO:0007669"/>
    <property type="project" value="InterPro"/>
</dbReference>
<evidence type="ECO:0000259" key="5">
    <source>
        <dbReference type="PROSITE" id="PS50104"/>
    </source>
</evidence>
<keyword evidence="2" id="KW-0378">Hydrolase</keyword>
<comment type="catalytic activity">
    <reaction evidence="4">
        <text>NAD(+) + H2O = ADP-D-ribose + nicotinamide + H(+)</text>
        <dbReference type="Rhea" id="RHEA:16301"/>
        <dbReference type="ChEBI" id="CHEBI:15377"/>
        <dbReference type="ChEBI" id="CHEBI:15378"/>
        <dbReference type="ChEBI" id="CHEBI:17154"/>
        <dbReference type="ChEBI" id="CHEBI:57540"/>
        <dbReference type="ChEBI" id="CHEBI:57967"/>
        <dbReference type="EC" id="3.2.2.6"/>
    </reaction>
    <physiologicalReaction direction="left-to-right" evidence="4">
        <dbReference type="Rhea" id="RHEA:16302"/>
    </physiologicalReaction>
</comment>
<name>I3S4A3_LOTJA</name>
<feature type="domain" description="TIR" evidence="5">
    <location>
        <begin position="8"/>
        <end position="164"/>
    </location>
</feature>
<reference evidence="6" key="1">
    <citation type="submission" date="2012-05" db="EMBL/GenBank/DDBJ databases">
        <authorList>
            <person name="Krishnakumar V."/>
            <person name="Cheung F."/>
            <person name="Xiao Y."/>
            <person name="Chan A."/>
            <person name="Moskal W.A."/>
            <person name="Town C.D."/>
        </authorList>
    </citation>
    <scope>NUCLEOTIDE SEQUENCE</scope>
</reference>
<accession>I3S4A3</accession>
<evidence type="ECO:0000256" key="2">
    <source>
        <dbReference type="ARBA" id="ARBA00022801"/>
    </source>
</evidence>
<organism evidence="6">
    <name type="scientific">Lotus japonicus</name>
    <name type="common">Lotus corniculatus var. japonicus</name>
    <dbReference type="NCBI Taxonomy" id="34305"/>
    <lineage>
        <taxon>Eukaryota</taxon>
        <taxon>Viridiplantae</taxon>
        <taxon>Streptophyta</taxon>
        <taxon>Embryophyta</taxon>
        <taxon>Tracheophyta</taxon>
        <taxon>Spermatophyta</taxon>
        <taxon>Magnoliopsida</taxon>
        <taxon>eudicotyledons</taxon>
        <taxon>Gunneridae</taxon>
        <taxon>Pentapetalae</taxon>
        <taxon>rosids</taxon>
        <taxon>fabids</taxon>
        <taxon>Fabales</taxon>
        <taxon>Fabaceae</taxon>
        <taxon>Papilionoideae</taxon>
        <taxon>50 kb inversion clade</taxon>
        <taxon>NPAAA clade</taxon>
        <taxon>Hologalegina</taxon>
        <taxon>robinioid clade</taxon>
        <taxon>Loteae</taxon>
        <taxon>Lotus</taxon>
    </lineage>
</organism>
<sequence>MAGKSHNFTYDVFISLRGEVLRDTFIECFLKELMQKGIKTFIDGEIMEAGDVISPAVSKAIEESKVLIVVFCVNYASSTRCLDELYKIYSRRIGYEQHVFPIFYLIEPTVVRHQTANYAEAMTAHEERFGQSSEKVETWRLALNGICQISGHHASNRYISFFGT</sequence>
<dbReference type="Pfam" id="PF01582">
    <property type="entry name" value="TIR"/>
    <property type="match status" value="1"/>
</dbReference>
<dbReference type="SMART" id="SM00255">
    <property type="entry name" value="TIR"/>
    <property type="match status" value="1"/>
</dbReference>
<dbReference type="InterPro" id="IPR000157">
    <property type="entry name" value="TIR_dom"/>
</dbReference>
<proteinExistence type="evidence at transcript level"/>
<dbReference type="InterPro" id="IPR035897">
    <property type="entry name" value="Toll_tir_struct_dom_sf"/>
</dbReference>
<dbReference type="PROSITE" id="PS50104">
    <property type="entry name" value="TIR"/>
    <property type="match status" value="1"/>
</dbReference>
<dbReference type="PANTHER" id="PTHR32009:SF39">
    <property type="entry name" value="TIR DOMAIN-CONTAINING PROTEIN"/>
    <property type="match status" value="1"/>
</dbReference>
<dbReference type="SUPFAM" id="SSF52200">
    <property type="entry name" value="Toll/Interleukin receptor TIR domain"/>
    <property type="match status" value="1"/>
</dbReference>
<keyword evidence="3" id="KW-0520">NAD</keyword>
<dbReference type="EMBL" id="BT135300">
    <property type="protein sequence ID" value="AFK35095.1"/>
    <property type="molecule type" value="mRNA"/>
</dbReference>
<evidence type="ECO:0000256" key="3">
    <source>
        <dbReference type="ARBA" id="ARBA00023027"/>
    </source>
</evidence>
<dbReference type="PANTHER" id="PTHR32009">
    <property type="entry name" value="TMV RESISTANCE PROTEIN N-LIKE"/>
    <property type="match status" value="1"/>
</dbReference>
<dbReference type="AlphaFoldDB" id="I3S4A3"/>
<protein>
    <recommendedName>
        <fullName evidence="1">ADP-ribosyl cyclase/cyclic ADP-ribose hydrolase</fullName>
        <ecNumber evidence="1">3.2.2.6</ecNumber>
    </recommendedName>
</protein>
<dbReference type="EC" id="3.2.2.6" evidence="1"/>
<evidence type="ECO:0000313" key="6">
    <source>
        <dbReference type="EMBL" id="AFK35095.1"/>
    </source>
</evidence>
<evidence type="ECO:0000256" key="4">
    <source>
        <dbReference type="ARBA" id="ARBA00047304"/>
    </source>
</evidence>
<evidence type="ECO:0000256" key="1">
    <source>
        <dbReference type="ARBA" id="ARBA00011982"/>
    </source>
</evidence>